<evidence type="ECO:0000259" key="4">
    <source>
        <dbReference type="PROSITE" id="PS50043"/>
    </source>
</evidence>
<dbReference type="RefSeq" id="WP_143912297.1">
    <property type="nucleotide sequence ID" value="NZ_VLNT01000003.1"/>
</dbReference>
<protein>
    <recommendedName>
        <fullName evidence="4">HTH luxR-type domain-containing protein</fullName>
    </recommendedName>
</protein>
<accession>A0A554SFS4</accession>
<dbReference type="AlphaFoldDB" id="A0A554SFS4"/>
<evidence type="ECO:0000313" key="5">
    <source>
        <dbReference type="EMBL" id="TSD65191.1"/>
    </source>
</evidence>
<evidence type="ECO:0000256" key="2">
    <source>
        <dbReference type="ARBA" id="ARBA00023125"/>
    </source>
</evidence>
<dbReference type="InterPro" id="IPR016032">
    <property type="entry name" value="Sig_transdc_resp-reg_C-effctor"/>
</dbReference>
<dbReference type="CDD" id="cd06170">
    <property type="entry name" value="LuxR_C_like"/>
    <property type="match status" value="1"/>
</dbReference>
<dbReference type="PANTHER" id="PTHR44688:SF16">
    <property type="entry name" value="DNA-BINDING TRANSCRIPTIONAL ACTIVATOR DEVR_DOSR"/>
    <property type="match status" value="1"/>
</dbReference>
<sequence length="642" mass="68469">MSAGALQELEVSMPDLPDDATTARRTLQLHVALSCPANAAELARRVGRPERAVRDDLDAMIANGTIHVQEGVLRTSAAARLVAEALPGEVREIHDLVLADVDAASARPATLIALAESGCRDPKLLGHLVRVVNEHPDGASVTAILNAVARSTGLEDDGVQLLRATDASIRGRTELVLRLTEALVTAGSAATRKRAAVLAAGAHVQSARLERAGALYRHVGGDELGQDAAWAVMSALGRGDLEAARVWRAAMGDDALTSQSSGLLDFADGLLRSVEEPGSVSLDRLARSLSALGPFGAELVLPDTPAAVGALFAISRGEPATAEVLLDRALRAGLGGEAGRRRHLLVSAWSLMVQGRLHAADQRVESLGSPEELGDRDLLFYWGLRAGLARRRSDAHETRAAWREFRDRTLGVSLSLYDLLPLGEMMVVAARLHDAERVAPMVEQALSVLEGLGHPPSWAAPLHWCGVQAAFQSEDPAALMPHANALATAASRSSYAATLARAGRTWLDVLRREADLAAVEVSVRELAATGHVWDASRLAGQAALQHPDREGTLAMMQLAREVSKSHQQTQPVPLRSSTLTARELEVGRLVLDGQGYRAIGEQLFISPKTVEHHVARIRNRLGATSRGELLEMLHDIVTATDQ</sequence>
<evidence type="ECO:0000256" key="3">
    <source>
        <dbReference type="ARBA" id="ARBA00023163"/>
    </source>
</evidence>
<dbReference type="SMART" id="SM00421">
    <property type="entry name" value="HTH_LUXR"/>
    <property type="match status" value="1"/>
</dbReference>
<dbReference type="PANTHER" id="PTHR44688">
    <property type="entry name" value="DNA-BINDING TRANSCRIPTIONAL ACTIVATOR DEVR_DOSR"/>
    <property type="match status" value="1"/>
</dbReference>
<dbReference type="Pfam" id="PF00196">
    <property type="entry name" value="GerE"/>
    <property type="match status" value="1"/>
</dbReference>
<keyword evidence="1" id="KW-0805">Transcription regulation</keyword>
<comment type="caution">
    <text evidence="5">The sequence shown here is derived from an EMBL/GenBank/DDBJ whole genome shotgun (WGS) entry which is preliminary data.</text>
</comment>
<dbReference type="PRINTS" id="PR00038">
    <property type="entry name" value="HTHLUXR"/>
</dbReference>
<dbReference type="OrthoDB" id="27092at2"/>
<dbReference type="GO" id="GO:0003677">
    <property type="term" value="F:DNA binding"/>
    <property type="evidence" value="ECO:0007669"/>
    <property type="project" value="UniProtKB-KW"/>
</dbReference>
<dbReference type="GO" id="GO:0006355">
    <property type="term" value="P:regulation of DNA-templated transcription"/>
    <property type="evidence" value="ECO:0007669"/>
    <property type="project" value="InterPro"/>
</dbReference>
<gene>
    <name evidence="5" type="ORF">FNM00_05655</name>
</gene>
<keyword evidence="6" id="KW-1185">Reference proteome</keyword>
<organism evidence="5 6">
    <name type="scientific">Aeromicrobium piscarium</name>
    <dbReference type="NCBI Taxonomy" id="2590901"/>
    <lineage>
        <taxon>Bacteria</taxon>
        <taxon>Bacillati</taxon>
        <taxon>Actinomycetota</taxon>
        <taxon>Actinomycetes</taxon>
        <taxon>Propionibacteriales</taxon>
        <taxon>Nocardioidaceae</taxon>
        <taxon>Aeromicrobium</taxon>
    </lineage>
</organism>
<keyword evidence="3" id="KW-0804">Transcription</keyword>
<name>A0A554SFS4_9ACTN</name>
<dbReference type="SUPFAM" id="SSF46894">
    <property type="entry name" value="C-terminal effector domain of the bipartite response regulators"/>
    <property type="match status" value="1"/>
</dbReference>
<reference evidence="5 6" key="1">
    <citation type="submission" date="2019-07" db="EMBL/GenBank/DDBJ databases">
        <authorList>
            <person name="Zhao L.H."/>
        </authorList>
    </citation>
    <scope>NUCLEOTIDE SEQUENCE [LARGE SCALE GENOMIC DNA]</scope>
    <source>
        <strain evidence="5 6">Co35</strain>
    </source>
</reference>
<dbReference type="PROSITE" id="PS00622">
    <property type="entry name" value="HTH_LUXR_1"/>
    <property type="match status" value="1"/>
</dbReference>
<feature type="domain" description="HTH luxR-type" evidence="4">
    <location>
        <begin position="572"/>
        <end position="637"/>
    </location>
</feature>
<keyword evidence="2" id="KW-0238">DNA-binding</keyword>
<proteinExistence type="predicted"/>
<evidence type="ECO:0000313" key="6">
    <source>
        <dbReference type="Proteomes" id="UP000316988"/>
    </source>
</evidence>
<dbReference type="InterPro" id="IPR000792">
    <property type="entry name" value="Tscrpt_reg_LuxR_C"/>
</dbReference>
<dbReference type="InterPro" id="IPR036388">
    <property type="entry name" value="WH-like_DNA-bd_sf"/>
</dbReference>
<dbReference type="EMBL" id="VLNT01000003">
    <property type="protein sequence ID" value="TSD65191.1"/>
    <property type="molecule type" value="Genomic_DNA"/>
</dbReference>
<dbReference type="Proteomes" id="UP000316988">
    <property type="component" value="Unassembled WGS sequence"/>
</dbReference>
<dbReference type="Gene3D" id="1.10.10.10">
    <property type="entry name" value="Winged helix-like DNA-binding domain superfamily/Winged helix DNA-binding domain"/>
    <property type="match status" value="1"/>
</dbReference>
<dbReference type="PROSITE" id="PS50043">
    <property type="entry name" value="HTH_LUXR_2"/>
    <property type="match status" value="1"/>
</dbReference>
<evidence type="ECO:0000256" key="1">
    <source>
        <dbReference type="ARBA" id="ARBA00023015"/>
    </source>
</evidence>